<evidence type="ECO:0000256" key="4">
    <source>
        <dbReference type="ARBA" id="ARBA00023136"/>
    </source>
</evidence>
<keyword evidence="4 6" id="KW-0472">Membrane</keyword>
<feature type="transmembrane region" description="Helical" evidence="6">
    <location>
        <begin position="388"/>
        <end position="409"/>
    </location>
</feature>
<feature type="transmembrane region" description="Helical" evidence="6">
    <location>
        <begin position="173"/>
        <end position="192"/>
    </location>
</feature>
<comment type="subcellular location">
    <subcellularLocation>
        <location evidence="1">Cell membrane</location>
        <topology evidence="1">Multi-pass membrane protein</topology>
    </subcellularLocation>
</comment>
<evidence type="ECO:0000256" key="2">
    <source>
        <dbReference type="ARBA" id="ARBA00022692"/>
    </source>
</evidence>
<evidence type="ECO:0000256" key="5">
    <source>
        <dbReference type="SAM" id="MobiDB-lite"/>
    </source>
</evidence>
<comment type="caution">
    <text evidence="8">The sequence shown here is derived from an EMBL/GenBank/DDBJ whole genome shotgun (WGS) entry which is preliminary data.</text>
</comment>
<dbReference type="EMBL" id="JACHJJ010000014">
    <property type="protein sequence ID" value="MBB5964952.1"/>
    <property type="molecule type" value="Genomic_DNA"/>
</dbReference>
<feature type="transmembrane region" description="Helical" evidence="6">
    <location>
        <begin position="145"/>
        <end position="167"/>
    </location>
</feature>
<feature type="transmembrane region" description="Helical" evidence="6">
    <location>
        <begin position="21"/>
        <end position="48"/>
    </location>
</feature>
<feature type="domain" description="Major facilitator superfamily (MFS) profile" evidence="7">
    <location>
        <begin position="22"/>
        <end position="473"/>
    </location>
</feature>
<evidence type="ECO:0000313" key="9">
    <source>
        <dbReference type="Proteomes" id="UP000562352"/>
    </source>
</evidence>
<dbReference type="PANTHER" id="PTHR23501:SF154">
    <property type="entry name" value="MULTIDRUG-EFFLUX TRANSPORTER RV1634-RELATED"/>
    <property type="match status" value="1"/>
</dbReference>
<accession>A0A841D2Q9</accession>
<dbReference type="InterPro" id="IPR020846">
    <property type="entry name" value="MFS_dom"/>
</dbReference>
<feature type="transmembrane region" description="Helical" evidence="6">
    <location>
        <begin position="261"/>
        <end position="280"/>
    </location>
</feature>
<dbReference type="Pfam" id="PF07690">
    <property type="entry name" value="MFS_1"/>
    <property type="match status" value="1"/>
</dbReference>
<dbReference type="SUPFAM" id="SSF103473">
    <property type="entry name" value="MFS general substrate transporter"/>
    <property type="match status" value="1"/>
</dbReference>
<evidence type="ECO:0000259" key="7">
    <source>
        <dbReference type="PROSITE" id="PS50850"/>
    </source>
</evidence>
<feature type="transmembrane region" description="Helical" evidence="6">
    <location>
        <begin position="358"/>
        <end position="382"/>
    </location>
</feature>
<dbReference type="PRINTS" id="PR01036">
    <property type="entry name" value="TCRTETB"/>
</dbReference>
<dbReference type="InterPro" id="IPR011701">
    <property type="entry name" value="MFS"/>
</dbReference>
<keyword evidence="3 6" id="KW-1133">Transmembrane helix</keyword>
<dbReference type="Gene3D" id="1.20.1250.20">
    <property type="entry name" value="MFS general substrate transporter like domains"/>
    <property type="match status" value="2"/>
</dbReference>
<evidence type="ECO:0000313" key="8">
    <source>
        <dbReference type="EMBL" id="MBB5964952.1"/>
    </source>
</evidence>
<keyword evidence="9" id="KW-1185">Reference proteome</keyword>
<evidence type="ECO:0000256" key="3">
    <source>
        <dbReference type="ARBA" id="ARBA00022989"/>
    </source>
</evidence>
<evidence type="ECO:0000256" key="6">
    <source>
        <dbReference type="SAM" id="Phobius"/>
    </source>
</evidence>
<proteinExistence type="predicted"/>
<feature type="transmembrane region" description="Helical" evidence="6">
    <location>
        <begin position="449"/>
        <end position="469"/>
    </location>
</feature>
<feature type="transmembrane region" description="Helical" evidence="6">
    <location>
        <begin position="421"/>
        <end position="443"/>
    </location>
</feature>
<dbReference type="Proteomes" id="UP000562352">
    <property type="component" value="Unassembled WGS sequence"/>
</dbReference>
<dbReference type="AlphaFoldDB" id="A0A841D2Q9"/>
<sequence>MTTVAETSRETPGIFAQRHRALTVGMVALIMLVAFEALAVATAMPVVGRELDGLGLYALAFSGALAAGMIATVLGGRWGDLYGPVVPLWAGVAVFAAGLVVSGTAPTMDVFVAGRFVQGFGGGVFQVALYVLVSRVYPAGLHPKVFSVFAAAWVVPSMIGPVITGVVVEGPGWRWVFLGVPLLVVPAALLLWRGLAAASAAGRTAAAGTSSGDRTPPGEHTASGGAASGRTPIGRRLGWAVLTAGGAALMQYGGAARDGGGPVLLLAGLAVLAAALPRLLPPGTVRVRRGLPSVIVLRGIVAGAFFGGELFLPLMLSAERGLSPAQAGLVLTGGALAWSLASWIAGRRPYDRVAILRTGPLLMAGGLLLVALAVLPGVPVAAAFLGEMLMGFGIGLVYPLLSVLVLELSSPGEEGENSASLGVGESVFTVTTVVAVGAVVAAFGATGPVYLACFALTALVAAAGAPVAGRVRV</sequence>
<feature type="region of interest" description="Disordered" evidence="5">
    <location>
        <begin position="206"/>
        <end position="230"/>
    </location>
</feature>
<dbReference type="GO" id="GO:0005886">
    <property type="term" value="C:plasma membrane"/>
    <property type="evidence" value="ECO:0007669"/>
    <property type="project" value="UniProtKB-SubCell"/>
</dbReference>
<name>A0A841D2Q9_PLAVE</name>
<organism evidence="8 9">
    <name type="scientific">Planomonospora venezuelensis</name>
    <dbReference type="NCBI Taxonomy" id="1999"/>
    <lineage>
        <taxon>Bacteria</taxon>
        <taxon>Bacillati</taxon>
        <taxon>Actinomycetota</taxon>
        <taxon>Actinomycetes</taxon>
        <taxon>Streptosporangiales</taxon>
        <taxon>Streptosporangiaceae</taxon>
        <taxon>Planomonospora</taxon>
    </lineage>
</organism>
<dbReference type="GO" id="GO:0022857">
    <property type="term" value="F:transmembrane transporter activity"/>
    <property type="evidence" value="ECO:0007669"/>
    <property type="project" value="InterPro"/>
</dbReference>
<evidence type="ECO:0000256" key="1">
    <source>
        <dbReference type="ARBA" id="ARBA00004651"/>
    </source>
</evidence>
<feature type="transmembrane region" description="Helical" evidence="6">
    <location>
        <begin position="292"/>
        <end position="315"/>
    </location>
</feature>
<feature type="transmembrane region" description="Helical" evidence="6">
    <location>
        <begin position="54"/>
        <end position="74"/>
    </location>
</feature>
<feature type="transmembrane region" description="Helical" evidence="6">
    <location>
        <begin position="327"/>
        <end position="346"/>
    </location>
</feature>
<dbReference type="InterPro" id="IPR036259">
    <property type="entry name" value="MFS_trans_sf"/>
</dbReference>
<feature type="transmembrane region" description="Helical" evidence="6">
    <location>
        <begin position="237"/>
        <end position="255"/>
    </location>
</feature>
<reference evidence="8 9" key="1">
    <citation type="submission" date="2020-08" db="EMBL/GenBank/DDBJ databases">
        <title>Genomic Encyclopedia of Type Strains, Phase III (KMG-III): the genomes of soil and plant-associated and newly described type strains.</title>
        <authorList>
            <person name="Whitman W."/>
        </authorList>
    </citation>
    <scope>NUCLEOTIDE SEQUENCE [LARGE SCALE GENOMIC DNA]</scope>
    <source>
        <strain evidence="8 9">CECT 3303</strain>
    </source>
</reference>
<protein>
    <submittedName>
        <fullName evidence="8">MFS family permease</fullName>
    </submittedName>
</protein>
<dbReference type="PANTHER" id="PTHR23501">
    <property type="entry name" value="MAJOR FACILITATOR SUPERFAMILY"/>
    <property type="match status" value="1"/>
</dbReference>
<dbReference type="RefSeq" id="WP_260408129.1">
    <property type="nucleotide sequence ID" value="NZ_BAAAWZ010000004.1"/>
</dbReference>
<keyword evidence="2 6" id="KW-0812">Transmembrane</keyword>
<feature type="transmembrane region" description="Helical" evidence="6">
    <location>
        <begin position="81"/>
        <end position="101"/>
    </location>
</feature>
<dbReference type="PROSITE" id="PS50850">
    <property type="entry name" value="MFS"/>
    <property type="match status" value="1"/>
</dbReference>
<gene>
    <name evidence="8" type="ORF">FHS22_004238</name>
</gene>
<feature type="transmembrane region" description="Helical" evidence="6">
    <location>
        <begin position="113"/>
        <end position="133"/>
    </location>
</feature>